<dbReference type="RefSeq" id="WP_124789894.1">
    <property type="nucleotide sequence ID" value="NZ_RQYN01000019.1"/>
</dbReference>
<proteinExistence type="predicted"/>
<dbReference type="Proteomes" id="UP000279860">
    <property type="component" value="Unassembled WGS sequence"/>
</dbReference>
<sequence>MKTKIIVWINVLLIMMAGAGCEKKNSEEESRISCPCECVEEKIPITTLNNESARIRYKKLDNHVSFVLDNKELVHEHYLILLGCDMAPQGCDIPEKYKEDGLPVIISGEVFDCSEYIKPWIKRAPVYFIKLSTIKKKI</sequence>
<evidence type="ECO:0000313" key="1">
    <source>
        <dbReference type="EMBL" id="RRD75622.1"/>
    </source>
</evidence>
<name>A0A3P1YX48_TANFO</name>
<dbReference type="AlphaFoldDB" id="A0A3P1YX48"/>
<dbReference type="PROSITE" id="PS51257">
    <property type="entry name" value="PROKAR_LIPOPROTEIN"/>
    <property type="match status" value="1"/>
</dbReference>
<organism evidence="1 2">
    <name type="scientific">Tannerella forsythia</name>
    <name type="common">Bacteroides forsythus</name>
    <dbReference type="NCBI Taxonomy" id="28112"/>
    <lineage>
        <taxon>Bacteria</taxon>
        <taxon>Pseudomonadati</taxon>
        <taxon>Bacteroidota</taxon>
        <taxon>Bacteroidia</taxon>
        <taxon>Bacteroidales</taxon>
        <taxon>Tannerellaceae</taxon>
        <taxon>Tannerella</taxon>
    </lineage>
</organism>
<dbReference type="EMBL" id="RQYN01000019">
    <property type="protein sequence ID" value="RRD75622.1"/>
    <property type="molecule type" value="Genomic_DNA"/>
</dbReference>
<comment type="caution">
    <text evidence="1">The sequence shown here is derived from an EMBL/GenBank/DDBJ whole genome shotgun (WGS) entry which is preliminary data.</text>
</comment>
<gene>
    <name evidence="1" type="ORF">EII41_06340</name>
</gene>
<accession>A0A3P1YX48</accession>
<protein>
    <recommendedName>
        <fullName evidence="3">Lipoprotein</fullName>
    </recommendedName>
</protein>
<evidence type="ECO:0000313" key="2">
    <source>
        <dbReference type="Proteomes" id="UP000279860"/>
    </source>
</evidence>
<reference evidence="1 2" key="1">
    <citation type="submission" date="2018-11" db="EMBL/GenBank/DDBJ databases">
        <title>Genomes From Bacteria Associated with the Canine Oral Cavity: a Test Case for Automated Genome-Based Taxonomic Assignment.</title>
        <authorList>
            <person name="Coil D.A."/>
            <person name="Jospin G."/>
            <person name="Darling A.E."/>
            <person name="Wallis C."/>
            <person name="Davis I.J."/>
            <person name="Harris S."/>
            <person name="Eisen J.A."/>
            <person name="Holcombe L.J."/>
            <person name="O'Flynn C."/>
        </authorList>
    </citation>
    <scope>NUCLEOTIDE SEQUENCE [LARGE SCALE GENOMIC DNA]</scope>
    <source>
        <strain evidence="1 2">OH1426_COT-023</strain>
    </source>
</reference>
<evidence type="ECO:0008006" key="3">
    <source>
        <dbReference type="Google" id="ProtNLM"/>
    </source>
</evidence>